<name>A0ABP3QQ02_9PROT</name>
<keyword evidence="2" id="KW-1185">Reference proteome</keyword>
<comment type="caution">
    <text evidence="1">The sequence shown here is derived from an EMBL/GenBank/DDBJ whole genome shotgun (WGS) entry which is preliminary data.</text>
</comment>
<gene>
    <name evidence="1" type="ORF">GCM10009416_36760</name>
</gene>
<reference evidence="2" key="1">
    <citation type="journal article" date="2019" name="Int. J. Syst. Evol. Microbiol.">
        <title>The Global Catalogue of Microorganisms (GCM) 10K type strain sequencing project: providing services to taxonomists for standard genome sequencing and annotation.</title>
        <authorList>
            <consortium name="The Broad Institute Genomics Platform"/>
            <consortium name="The Broad Institute Genome Sequencing Center for Infectious Disease"/>
            <person name="Wu L."/>
            <person name="Ma J."/>
        </authorList>
    </citation>
    <scope>NUCLEOTIDE SEQUENCE [LARGE SCALE GENOMIC DNA]</scope>
    <source>
        <strain evidence="2">JCM 9933</strain>
    </source>
</reference>
<protein>
    <recommendedName>
        <fullName evidence="3">DUF4412 domain-containing protein</fullName>
    </recommendedName>
</protein>
<dbReference type="EMBL" id="BAAAFZ010000060">
    <property type="protein sequence ID" value="GAA0595093.1"/>
    <property type="molecule type" value="Genomic_DNA"/>
</dbReference>
<dbReference type="Proteomes" id="UP001501588">
    <property type="component" value="Unassembled WGS sequence"/>
</dbReference>
<organism evidence="1 2">
    <name type="scientific">Craurococcus roseus</name>
    <dbReference type="NCBI Taxonomy" id="77585"/>
    <lineage>
        <taxon>Bacteria</taxon>
        <taxon>Pseudomonadati</taxon>
        <taxon>Pseudomonadota</taxon>
        <taxon>Alphaproteobacteria</taxon>
        <taxon>Acetobacterales</taxon>
        <taxon>Acetobacteraceae</taxon>
        <taxon>Craurococcus</taxon>
    </lineage>
</organism>
<evidence type="ECO:0008006" key="3">
    <source>
        <dbReference type="Google" id="ProtNLM"/>
    </source>
</evidence>
<dbReference type="RefSeq" id="WP_343896846.1">
    <property type="nucleotide sequence ID" value="NZ_BAAAFZ010000060.1"/>
</dbReference>
<evidence type="ECO:0000313" key="1">
    <source>
        <dbReference type="EMBL" id="GAA0595093.1"/>
    </source>
</evidence>
<evidence type="ECO:0000313" key="2">
    <source>
        <dbReference type="Proteomes" id="UP001501588"/>
    </source>
</evidence>
<proteinExistence type="predicted"/>
<accession>A0ABP3QQ02</accession>
<sequence length="194" mass="20200">MIAVAAEIAAGPAVAQDRPLLLPERDVAVVYRVVGGPPSVPEMRMAWLAGEGRQRIEVPGGGRATVVDHKDLGASFIVADEQRVVIPLPGRVGASMGLPGGAGPAGRFTRTGTAAYAGLPCTVWRYEDEKQTGEACITADGVMLRGVGTQDGRTGGVEAVRVDYGPQDPARFRRPEGYRVVQPPAAPAPAPPGR</sequence>